<comment type="caution">
    <text evidence="1">The sequence shown here is derived from an EMBL/GenBank/DDBJ whole genome shotgun (WGS) entry which is preliminary data.</text>
</comment>
<protein>
    <submittedName>
        <fullName evidence="1">Uncharacterized protein</fullName>
    </submittedName>
</protein>
<dbReference type="RefSeq" id="WP_267282563.1">
    <property type="nucleotide sequence ID" value="NZ_JAOVZV010000021.1"/>
</dbReference>
<keyword evidence="2" id="KW-1185">Reference proteome</keyword>
<dbReference type="EMBL" id="JAOVZV010000021">
    <property type="protein sequence ID" value="MCX8534109.1"/>
    <property type="molecule type" value="Genomic_DNA"/>
</dbReference>
<dbReference type="SUPFAM" id="SSF55486">
    <property type="entry name" value="Metalloproteases ('zincins'), catalytic domain"/>
    <property type="match status" value="1"/>
</dbReference>
<reference evidence="1" key="1">
    <citation type="submission" date="2022-10" db="EMBL/GenBank/DDBJ databases">
        <title>Chryseobacterium sp. nov., a novel bacterial species.</title>
        <authorList>
            <person name="Cao Y."/>
        </authorList>
    </citation>
    <scope>NUCLEOTIDE SEQUENCE</scope>
    <source>
        <strain evidence="1">KC 927</strain>
    </source>
</reference>
<evidence type="ECO:0000313" key="2">
    <source>
        <dbReference type="Proteomes" id="UP001070176"/>
    </source>
</evidence>
<sequence length="522" mass="60276">MSKITIVDGDIIEIIGGNDLSFAKEEIINSGSKVILKGNDGVSFGVNRKPPVTKEDAKCIVHLRPQQDWRGEFAFDWFREGNSTLLDDVDFNEIVGKYYKYDDKEVNKRIDKNDVSLLKDMFITNPNQWYIIEKDSDKNITGAKEFFKKDPQYLPTDSSLDKLKQMYQAFSYTPRGGGVEKTYYSSIIGLFPENEKYGRYEAILNMHIEFLTDEKPDHLIFKIDGLEITDQHPIIGLSKYKIENPSELESLTIKCKARSGKMGVIDLFYNTTKAIQIYSVKNKVESLAGIIKFINTTAVQKKKVLIIKVKTASDANGKVSNESLSTFEKVLNQCMLRPEFLTEDKNGKKFNLDISKEKYEFKDKCHLNYDAVKKAWIMNDRDNELGQILVKELTEEFPDYLGSEYFRLYFLDVISQSGNSIEKGYSSPTSNYGIMFRSHDAETIAHECLHGLGLPHTFSYDIKNYGKDTFTYKAQTTKNIMDYSGMKNNPVDAYNQKPNIYTPKEEYYLWYWQWKKVNKNIQ</sequence>
<evidence type="ECO:0000313" key="1">
    <source>
        <dbReference type="EMBL" id="MCX8534109.1"/>
    </source>
</evidence>
<name>A0ABT3Y7Q7_9FLAO</name>
<gene>
    <name evidence="1" type="ORF">OEA66_17310</name>
</gene>
<dbReference type="InterPro" id="IPR024079">
    <property type="entry name" value="MetalloPept_cat_dom_sf"/>
</dbReference>
<accession>A0ABT3Y7Q7</accession>
<dbReference type="Proteomes" id="UP001070176">
    <property type="component" value="Unassembled WGS sequence"/>
</dbReference>
<organism evidence="1 2">
    <name type="scientific">Chryseobacterium luquanense</name>
    <dbReference type="NCBI Taxonomy" id="2983766"/>
    <lineage>
        <taxon>Bacteria</taxon>
        <taxon>Pseudomonadati</taxon>
        <taxon>Bacteroidota</taxon>
        <taxon>Flavobacteriia</taxon>
        <taxon>Flavobacteriales</taxon>
        <taxon>Weeksellaceae</taxon>
        <taxon>Chryseobacterium group</taxon>
        <taxon>Chryseobacterium</taxon>
    </lineage>
</organism>
<dbReference type="Gene3D" id="3.40.390.10">
    <property type="entry name" value="Collagenase (Catalytic Domain)"/>
    <property type="match status" value="1"/>
</dbReference>
<proteinExistence type="predicted"/>